<proteinExistence type="inferred from homology"/>
<accession>A0A1C7M591</accession>
<dbReference type="FunFam" id="1.10.10.10:FF:000029">
    <property type="entry name" value="Proliferation-associated 2G4, a"/>
    <property type="match status" value="1"/>
</dbReference>
<dbReference type="InterPro" id="IPR000994">
    <property type="entry name" value="Pept_M24"/>
</dbReference>
<feature type="region of interest" description="Disordered" evidence="2">
    <location>
        <begin position="371"/>
        <end position="390"/>
    </location>
</feature>
<dbReference type="PANTHER" id="PTHR10804:SF11">
    <property type="entry name" value="PROLIFERATION-ASSOCIATED PROTEIN 2G4"/>
    <property type="match status" value="1"/>
</dbReference>
<evidence type="ECO:0000256" key="2">
    <source>
        <dbReference type="SAM" id="MobiDB-lite"/>
    </source>
</evidence>
<dbReference type="Proteomes" id="UP000092993">
    <property type="component" value="Unassembled WGS sequence"/>
</dbReference>
<dbReference type="Gene3D" id="1.10.10.10">
    <property type="entry name" value="Winged helix-like DNA-binding domain superfamily/Winged helix DNA-binding domain"/>
    <property type="match status" value="1"/>
</dbReference>
<feature type="domain" description="Peptidase M24" evidence="3">
    <location>
        <begin position="21"/>
        <end position="179"/>
    </location>
</feature>
<reference evidence="4 5" key="1">
    <citation type="submission" date="2016-03" db="EMBL/GenBank/DDBJ databases">
        <title>Whole genome sequencing of Grifola frondosa 9006-11.</title>
        <authorList>
            <person name="Min B."/>
            <person name="Park H."/>
            <person name="Kim J.-G."/>
            <person name="Cho H."/>
            <person name="Oh Y.-L."/>
            <person name="Kong W.-S."/>
            <person name="Choi I.-G."/>
        </authorList>
    </citation>
    <scope>NUCLEOTIDE SEQUENCE [LARGE SCALE GENOMIC DNA]</scope>
    <source>
        <strain evidence="4 5">9006-11</strain>
    </source>
</reference>
<dbReference type="SUPFAM" id="SSF55920">
    <property type="entry name" value="Creatinase/aminopeptidase"/>
    <property type="match status" value="1"/>
</dbReference>
<name>A0A1C7M591_GRIFR</name>
<keyword evidence="5" id="KW-1185">Reference proteome</keyword>
<evidence type="ECO:0000256" key="1">
    <source>
        <dbReference type="ARBA" id="ARBA00007319"/>
    </source>
</evidence>
<dbReference type="InterPro" id="IPR036388">
    <property type="entry name" value="WH-like_DNA-bd_sf"/>
</dbReference>
<protein>
    <submittedName>
        <fullName evidence="4">Proliferation-associated protein 2G4</fullName>
    </submittedName>
</protein>
<evidence type="ECO:0000313" key="4">
    <source>
        <dbReference type="EMBL" id="OBZ72081.1"/>
    </source>
</evidence>
<dbReference type="CDD" id="cd01089">
    <property type="entry name" value="PA2G4-like"/>
    <property type="match status" value="1"/>
</dbReference>
<organism evidence="4 5">
    <name type="scientific">Grifola frondosa</name>
    <name type="common">Maitake</name>
    <name type="synonym">Polyporus frondosus</name>
    <dbReference type="NCBI Taxonomy" id="5627"/>
    <lineage>
        <taxon>Eukaryota</taxon>
        <taxon>Fungi</taxon>
        <taxon>Dikarya</taxon>
        <taxon>Basidiomycota</taxon>
        <taxon>Agaricomycotina</taxon>
        <taxon>Agaricomycetes</taxon>
        <taxon>Polyporales</taxon>
        <taxon>Grifolaceae</taxon>
        <taxon>Grifola</taxon>
    </lineage>
</organism>
<dbReference type="AlphaFoldDB" id="A0A1C7M591"/>
<sequence length="390" mass="42762">MKEPAAATKAEESTAAADFTKYKTSAEIVNNVMKKLVALCVEGAKVLDICVEGDKLIEEGTKSVYTKNVKGVKVPRGLAFPTSVSVNNTVAHFSPLESDPSSAQVLAKDDVVKVHVGAHIDGFAARRSSSALPRSTLSRVVAQTSCKAAWHAAEVAMRLVKVGNKNWAVTDAVNKVAAAWDCKPVEGMLSCQQTQNVIDGKKRIILNPSEAQKKDFEAVTFAENEVYGIDILISSGEDGKARLEESRTTIYQKDSNVTYQLKMKTSRAVFSEVQRKAGAFPFNIRCLEDEKRARLGLQEAVQHSLVKPYEVIYTPANTFVAAFHFTIALLPGGPAMITFPPVWYKPELVKSEKSLQDEELKEILTKKLREDKKGKKKKAKTEGGEDAKEE</sequence>
<dbReference type="STRING" id="5627.A0A1C7M591"/>
<comment type="similarity">
    <text evidence="1">Belongs to the peptidase M24 family.</text>
</comment>
<dbReference type="Gene3D" id="3.90.230.10">
    <property type="entry name" value="Creatinase/methionine aminopeptidase superfamily"/>
    <property type="match status" value="1"/>
</dbReference>
<dbReference type="Pfam" id="PF00557">
    <property type="entry name" value="Peptidase_M24"/>
    <property type="match status" value="1"/>
</dbReference>
<dbReference type="InterPro" id="IPR036005">
    <property type="entry name" value="Creatinase/aminopeptidase-like"/>
</dbReference>
<feature type="compositionally biased region" description="Basic and acidic residues" evidence="2">
    <location>
        <begin position="380"/>
        <end position="390"/>
    </location>
</feature>
<dbReference type="InterPro" id="IPR047113">
    <property type="entry name" value="PA2G4/ARX1"/>
</dbReference>
<evidence type="ECO:0000313" key="5">
    <source>
        <dbReference type="Proteomes" id="UP000092993"/>
    </source>
</evidence>
<comment type="caution">
    <text evidence="4">The sequence shown here is derived from an EMBL/GenBank/DDBJ whole genome shotgun (WGS) entry which is preliminary data.</text>
</comment>
<dbReference type="OrthoDB" id="5876363at2759"/>
<dbReference type="EMBL" id="LUGG01000009">
    <property type="protein sequence ID" value="OBZ72081.1"/>
    <property type="molecule type" value="Genomic_DNA"/>
</dbReference>
<dbReference type="OMA" id="SRMFYSE"/>
<evidence type="ECO:0000259" key="3">
    <source>
        <dbReference type="Pfam" id="PF00557"/>
    </source>
</evidence>
<dbReference type="SUPFAM" id="SSF46785">
    <property type="entry name" value="Winged helix' DNA-binding domain"/>
    <property type="match status" value="1"/>
</dbReference>
<dbReference type="InterPro" id="IPR036390">
    <property type="entry name" value="WH_DNA-bd_sf"/>
</dbReference>
<dbReference type="PANTHER" id="PTHR10804">
    <property type="entry name" value="PROTEASE FAMILY M24 METHIONYL AMINOPEPTIDASE, AMINOPEPTIDASE P"/>
    <property type="match status" value="1"/>
</dbReference>
<gene>
    <name evidence="4" type="primary">Pa2g4</name>
    <name evidence="4" type="ORF">A0H81_07594</name>
</gene>